<dbReference type="PROSITE" id="PS50082">
    <property type="entry name" value="WD_REPEATS_2"/>
    <property type="match status" value="3"/>
</dbReference>
<evidence type="ECO:0000256" key="3">
    <source>
        <dbReference type="ARBA" id="ARBA00022670"/>
    </source>
</evidence>
<evidence type="ECO:0000256" key="7">
    <source>
        <dbReference type="PROSITE-ProRule" id="PRU00221"/>
    </source>
</evidence>
<keyword evidence="5" id="KW-0677">Repeat</keyword>
<keyword evidence="9" id="KW-1185">Reference proteome</keyword>
<evidence type="ECO:0000256" key="5">
    <source>
        <dbReference type="ARBA" id="ARBA00022737"/>
    </source>
</evidence>
<dbReference type="Gene3D" id="2.130.10.10">
    <property type="entry name" value="YVTN repeat-like/Quinoprotein amine dehydrogenase"/>
    <property type="match status" value="2"/>
</dbReference>
<dbReference type="PANTHER" id="PTHR43270">
    <property type="entry name" value="BETA-ALA-HIS DIPEPTIDASE"/>
    <property type="match status" value="1"/>
</dbReference>
<feature type="repeat" description="WD" evidence="7">
    <location>
        <begin position="215"/>
        <end position="246"/>
    </location>
</feature>
<dbReference type="PIRSF" id="PIRSF037237">
    <property type="entry name" value="Peptidase_WD_repeats_DUG2"/>
    <property type="match status" value="1"/>
</dbReference>
<evidence type="ECO:0000313" key="9">
    <source>
        <dbReference type="Proteomes" id="UP000319160"/>
    </source>
</evidence>
<dbReference type="PROSITE" id="PS50294">
    <property type="entry name" value="WD_REPEATS_REGION"/>
    <property type="match status" value="1"/>
</dbReference>
<evidence type="ECO:0000313" key="8">
    <source>
        <dbReference type="EMBL" id="TRX91685.1"/>
    </source>
</evidence>
<protein>
    <recommendedName>
        <fullName evidence="10">Peptidase M20 dimerisation domain-containing protein</fullName>
    </recommendedName>
</protein>
<dbReference type="InterPro" id="IPR019775">
    <property type="entry name" value="WD40_repeat_CS"/>
</dbReference>
<dbReference type="InterPro" id="IPR001261">
    <property type="entry name" value="ArgE/DapE_CS"/>
</dbReference>
<comment type="caution">
    <text evidence="8">The sequence shown here is derived from an EMBL/GenBank/DDBJ whole genome shotgun (WGS) entry which is preliminary data.</text>
</comment>
<organism evidence="8 9">
    <name type="scientific">Xylaria flabelliformis</name>
    <dbReference type="NCBI Taxonomy" id="2512241"/>
    <lineage>
        <taxon>Eukaryota</taxon>
        <taxon>Fungi</taxon>
        <taxon>Dikarya</taxon>
        <taxon>Ascomycota</taxon>
        <taxon>Pezizomycotina</taxon>
        <taxon>Sordariomycetes</taxon>
        <taxon>Xylariomycetidae</taxon>
        <taxon>Xylariales</taxon>
        <taxon>Xylariaceae</taxon>
        <taxon>Xylaria</taxon>
    </lineage>
</organism>
<comment type="similarity">
    <text evidence="1">Belongs to the peptidase M20A family.</text>
</comment>
<evidence type="ECO:0000256" key="6">
    <source>
        <dbReference type="ARBA" id="ARBA00022801"/>
    </source>
</evidence>
<dbReference type="GO" id="GO:0008233">
    <property type="term" value="F:peptidase activity"/>
    <property type="evidence" value="ECO:0007669"/>
    <property type="project" value="UniProtKB-KW"/>
</dbReference>
<keyword evidence="4" id="KW-0479">Metal-binding</keyword>
<accession>A0A553HUQ7</accession>
<evidence type="ECO:0000256" key="2">
    <source>
        <dbReference type="ARBA" id="ARBA00022574"/>
    </source>
</evidence>
<dbReference type="GO" id="GO:0046872">
    <property type="term" value="F:metal ion binding"/>
    <property type="evidence" value="ECO:0007669"/>
    <property type="project" value="UniProtKB-KW"/>
</dbReference>
<dbReference type="Proteomes" id="UP000319160">
    <property type="component" value="Unassembled WGS sequence"/>
</dbReference>
<dbReference type="GO" id="GO:0006508">
    <property type="term" value="P:proteolysis"/>
    <property type="evidence" value="ECO:0007669"/>
    <property type="project" value="UniProtKB-KW"/>
</dbReference>
<dbReference type="STRING" id="2512241.A0A553HUQ7"/>
<dbReference type="PANTHER" id="PTHR43270:SF8">
    <property type="entry name" value="DI- AND TRIPEPTIDASE DUG2-RELATED"/>
    <property type="match status" value="1"/>
</dbReference>
<dbReference type="InterPro" id="IPR036322">
    <property type="entry name" value="WD40_repeat_dom_sf"/>
</dbReference>
<keyword evidence="2 7" id="KW-0853">WD repeat</keyword>
<name>A0A553HUQ7_9PEZI</name>
<proteinExistence type="inferred from homology"/>
<evidence type="ECO:0000256" key="4">
    <source>
        <dbReference type="ARBA" id="ARBA00022723"/>
    </source>
</evidence>
<dbReference type="EMBL" id="VFLP01000043">
    <property type="protein sequence ID" value="TRX91685.1"/>
    <property type="molecule type" value="Genomic_DNA"/>
</dbReference>
<dbReference type="Pfam" id="PF01546">
    <property type="entry name" value="Peptidase_M20"/>
    <property type="match status" value="1"/>
</dbReference>
<dbReference type="InterPro" id="IPR015943">
    <property type="entry name" value="WD40/YVTN_repeat-like_dom_sf"/>
</dbReference>
<evidence type="ECO:0008006" key="10">
    <source>
        <dbReference type="Google" id="ProtNLM"/>
    </source>
</evidence>
<keyword evidence="6" id="KW-0378">Hydrolase</keyword>
<feature type="repeat" description="WD" evidence="7">
    <location>
        <begin position="374"/>
        <end position="394"/>
    </location>
</feature>
<dbReference type="Gene3D" id="3.40.630.10">
    <property type="entry name" value="Zn peptidases"/>
    <property type="match status" value="2"/>
</dbReference>
<dbReference type="SUPFAM" id="SSF53187">
    <property type="entry name" value="Zn-dependent exopeptidases"/>
    <property type="match status" value="1"/>
</dbReference>
<dbReference type="Gene3D" id="3.30.70.360">
    <property type="match status" value="1"/>
</dbReference>
<dbReference type="GO" id="GO:0006751">
    <property type="term" value="P:glutathione catabolic process"/>
    <property type="evidence" value="ECO:0007669"/>
    <property type="project" value="InterPro"/>
</dbReference>
<keyword evidence="3" id="KW-0645">Protease</keyword>
<dbReference type="InterPro" id="IPR002933">
    <property type="entry name" value="Peptidase_M20"/>
</dbReference>
<dbReference type="AlphaFoldDB" id="A0A553HUQ7"/>
<dbReference type="Pfam" id="PF00400">
    <property type="entry name" value="WD40"/>
    <property type="match status" value="3"/>
</dbReference>
<gene>
    <name evidence="8" type="ORF">FHL15_007467</name>
</gene>
<dbReference type="PROSITE" id="PS00758">
    <property type="entry name" value="ARGE_DAPE_CPG2_1"/>
    <property type="match status" value="1"/>
</dbReference>
<dbReference type="PROSITE" id="PS00678">
    <property type="entry name" value="WD_REPEATS_1"/>
    <property type="match status" value="1"/>
</dbReference>
<reference evidence="9" key="1">
    <citation type="submission" date="2019-06" db="EMBL/GenBank/DDBJ databases">
        <title>Draft genome sequence of the griseofulvin-producing fungus Xylaria cubensis strain G536.</title>
        <authorList>
            <person name="Mead M.E."/>
            <person name="Raja H.A."/>
            <person name="Steenwyk J.L."/>
            <person name="Knowles S.L."/>
            <person name="Oberlies N.H."/>
            <person name="Rokas A."/>
        </authorList>
    </citation>
    <scope>NUCLEOTIDE SEQUENCE [LARGE SCALE GENOMIC DNA]</scope>
    <source>
        <strain evidence="9">G536</strain>
    </source>
</reference>
<dbReference type="SMART" id="SM00320">
    <property type="entry name" value="WD40"/>
    <property type="match status" value="6"/>
</dbReference>
<feature type="repeat" description="WD" evidence="7">
    <location>
        <begin position="413"/>
        <end position="454"/>
    </location>
</feature>
<dbReference type="InterPro" id="IPR051458">
    <property type="entry name" value="Cyt/Met_Dipeptidase"/>
</dbReference>
<dbReference type="SUPFAM" id="SSF50978">
    <property type="entry name" value="WD40 repeat-like"/>
    <property type="match status" value="1"/>
</dbReference>
<evidence type="ECO:0000256" key="1">
    <source>
        <dbReference type="ARBA" id="ARBA00006247"/>
    </source>
</evidence>
<dbReference type="InterPro" id="IPR017149">
    <property type="entry name" value="GSH_degradosome_Dug2"/>
</dbReference>
<dbReference type="OrthoDB" id="7832001at2759"/>
<dbReference type="InterPro" id="IPR001680">
    <property type="entry name" value="WD40_rpt"/>
</dbReference>
<sequence>MRNIFAMGRLRTPEADPCGPYDWAKSIDPKQFANMEELLPTRIRLVLWSLLTIEAVKSCECRIGHNRGLADLRPYRHTDLTIALPCHIIDQLWVHPPSLSVNMAVGSTGAANGCLGCEMMEAEQEELNMIQEAENSSSDEDSTVELGNMPPVPATPAPWPILEVAPHTTPQLVHTLKHESSVLTLVVGDDSIFAGTQNGEILVWSLGDFQPVHRIQAHKRSVMCLFLSDDRSLLFSSASDPIVNVWCPKTMNRLYEIYSTNDSFGDIFSVAYSSRHETVYYGAQNTSIQWVCLKDLERRVSNDSASHPDRRNHRFFDSRAIGGTSTPRPTDERYDLIPRPHTVLETDKRANKMFAHYGYVYCMLITNGATAYTNPEDDVLISGGGDGTIKAWKLGGKEIGPDGFETGLEEIMVLGEGDANSVMSLSVDGSFLYSGKLDGVIELWDLDTKQKLRVIKAHKGDVMSIQMGWGYLWSAARSGTVSKHSTAHYGKYESETSQDVSQKYQCLTQWKAHDGKILSSAVTTYDDKELFISGANDSNVAVWLLPSQLSPEQPISHQNEDMMITSLREFVSYKTVSSRVEYAEDCRRGASFLRSLFRKLGGDVEMLSADDKLHHPVVLARFSGKAPIEQRKRIMFYGHYDVVPADTRKGKWENDPFQLTGLNGYLYGRGVSDNKGPIMAALYAVTDLMQAKSLDSDIVFLIEGQEESGSRGFKETIRKYKECIGHIDYILLANSYWLDDETPCLTYGLRGVMHATVCVESKNPDLHSGVDGSFMVNEPLSDLMMLLAKLKGPKNRVMLPGFYDGILPLKAEEEARYDDILSVLMEKGKGRDGVSAETLKANLLARWREPNLTHHKVKVSGPDGSLISSHANAKISVRLVPGQKVEEVTSSLTSFLEQEFENLDSDNKLSIEIDDQAEPWLGDPGSYIFRTMEDAVLKAWDPFFARRSSLCNSTTADVANPPSSTERPGNGASAKLCRPLYIREGGSIPAIRFLEKEFNAPAAHLPCGQASDSAHLVNERLRVLNLTKSREIFRYVFQKL</sequence>